<reference evidence="3 4" key="1">
    <citation type="submission" date="2016-04" db="EMBL/GenBank/DDBJ databases">
        <title>A degradative enzymes factory behind the ericoid mycorrhizal symbiosis.</title>
        <authorList>
            <consortium name="DOE Joint Genome Institute"/>
            <person name="Martino E."/>
            <person name="Morin E."/>
            <person name="Grelet G."/>
            <person name="Kuo A."/>
            <person name="Kohler A."/>
            <person name="Daghino S."/>
            <person name="Barry K."/>
            <person name="Choi C."/>
            <person name="Cichocki N."/>
            <person name="Clum A."/>
            <person name="Copeland A."/>
            <person name="Hainaut M."/>
            <person name="Haridas S."/>
            <person name="Labutti K."/>
            <person name="Lindquist E."/>
            <person name="Lipzen A."/>
            <person name="Khouja H.-R."/>
            <person name="Murat C."/>
            <person name="Ohm R."/>
            <person name="Olson A."/>
            <person name="Spatafora J."/>
            <person name="Veneault-Fourrey C."/>
            <person name="Henrissat B."/>
            <person name="Grigoriev I."/>
            <person name="Martin F."/>
            <person name="Perotto S."/>
        </authorList>
    </citation>
    <scope>NUCLEOTIDE SEQUENCE [LARGE SCALE GENOMIC DNA]</scope>
    <source>
        <strain evidence="3 4">E</strain>
    </source>
</reference>
<dbReference type="SUPFAM" id="SSF54695">
    <property type="entry name" value="POZ domain"/>
    <property type="match status" value="1"/>
</dbReference>
<protein>
    <recommendedName>
        <fullName evidence="2">BTB domain-containing protein</fullName>
    </recommendedName>
</protein>
<gene>
    <name evidence="3" type="ORF">K444DRAFT_663186</name>
</gene>
<dbReference type="Gene3D" id="3.30.710.10">
    <property type="entry name" value="Potassium Channel Kv1.1, Chain A"/>
    <property type="match status" value="1"/>
</dbReference>
<sequence>MPATFEEYVLSSTLYELTPPSYRILISRPFKFIIGPDEVPIVVHEAVLAEQSPALAALMRGEMAESVAGESRWMDVDKGIFIRFAQFAYTGDYLISKGSTAQAVVEAESLSQEPRVLNGWGSSFAPRSSVAPPASRTSALEPEDE</sequence>
<accession>A0A2J6TBG8</accession>
<dbReference type="InterPro" id="IPR011333">
    <property type="entry name" value="SKP1/BTB/POZ_sf"/>
</dbReference>
<feature type="domain" description="BTB" evidence="2">
    <location>
        <begin position="28"/>
        <end position="97"/>
    </location>
</feature>
<evidence type="ECO:0000256" key="1">
    <source>
        <dbReference type="SAM" id="MobiDB-lite"/>
    </source>
</evidence>
<dbReference type="EMBL" id="KZ613790">
    <property type="protein sequence ID" value="PMD60361.1"/>
    <property type="molecule type" value="Genomic_DNA"/>
</dbReference>
<organism evidence="3 4">
    <name type="scientific">Hyaloscypha bicolor E</name>
    <dbReference type="NCBI Taxonomy" id="1095630"/>
    <lineage>
        <taxon>Eukaryota</taxon>
        <taxon>Fungi</taxon>
        <taxon>Dikarya</taxon>
        <taxon>Ascomycota</taxon>
        <taxon>Pezizomycotina</taxon>
        <taxon>Leotiomycetes</taxon>
        <taxon>Helotiales</taxon>
        <taxon>Hyaloscyphaceae</taxon>
        <taxon>Hyaloscypha</taxon>
        <taxon>Hyaloscypha bicolor</taxon>
    </lineage>
</organism>
<name>A0A2J6TBG8_9HELO</name>
<dbReference type="Pfam" id="PF00651">
    <property type="entry name" value="BTB"/>
    <property type="match status" value="1"/>
</dbReference>
<keyword evidence="4" id="KW-1185">Reference proteome</keyword>
<evidence type="ECO:0000313" key="4">
    <source>
        <dbReference type="Proteomes" id="UP000235371"/>
    </source>
</evidence>
<dbReference type="InterPro" id="IPR000210">
    <property type="entry name" value="BTB/POZ_dom"/>
</dbReference>
<proteinExistence type="predicted"/>
<dbReference type="PROSITE" id="PS50097">
    <property type="entry name" value="BTB"/>
    <property type="match status" value="1"/>
</dbReference>
<dbReference type="GeneID" id="36594880"/>
<dbReference type="InParanoid" id="A0A2J6TBG8"/>
<dbReference type="AlphaFoldDB" id="A0A2J6TBG8"/>
<evidence type="ECO:0000259" key="2">
    <source>
        <dbReference type="PROSITE" id="PS50097"/>
    </source>
</evidence>
<dbReference type="RefSeq" id="XP_024737265.1">
    <property type="nucleotide sequence ID" value="XM_024886803.1"/>
</dbReference>
<evidence type="ECO:0000313" key="3">
    <source>
        <dbReference type="EMBL" id="PMD60361.1"/>
    </source>
</evidence>
<dbReference type="OrthoDB" id="9997739at2759"/>
<feature type="region of interest" description="Disordered" evidence="1">
    <location>
        <begin position="123"/>
        <end position="145"/>
    </location>
</feature>
<dbReference type="Proteomes" id="UP000235371">
    <property type="component" value="Unassembled WGS sequence"/>
</dbReference>